<dbReference type="PROSITE" id="PS50072">
    <property type="entry name" value="CSA_PPIASE_2"/>
    <property type="match status" value="1"/>
</dbReference>
<dbReference type="OrthoDB" id="442970at2759"/>
<feature type="domain" description="PPIase cyclophilin-type" evidence="3">
    <location>
        <begin position="1"/>
        <end position="56"/>
    </location>
</feature>
<sequence>SQFFIVLNRTPSLDGKHTIFGKVVGQTIYNLVRISEVEVDKHDSPVDPPRIIRADLVYDPFGDLEPRYKPVAIPKSLTEKPH</sequence>
<evidence type="ECO:0000313" key="5">
    <source>
        <dbReference type="Proteomes" id="UP000654075"/>
    </source>
</evidence>
<feature type="non-terminal residue" evidence="4">
    <location>
        <position position="1"/>
    </location>
</feature>
<evidence type="ECO:0000256" key="2">
    <source>
        <dbReference type="ARBA" id="ARBA00023242"/>
    </source>
</evidence>
<dbReference type="OMA" id="RNTWFIT"/>
<comment type="subcellular location">
    <subcellularLocation>
        <location evidence="1">Nucleus</location>
    </subcellularLocation>
</comment>
<keyword evidence="2" id="KW-0539">Nucleus</keyword>
<protein>
    <recommendedName>
        <fullName evidence="3">PPIase cyclophilin-type domain-containing protein</fullName>
    </recommendedName>
</protein>
<keyword evidence="5" id="KW-1185">Reference proteome</keyword>
<dbReference type="EMBL" id="CAJNNV010025031">
    <property type="protein sequence ID" value="CAE8611571.1"/>
    <property type="molecule type" value="Genomic_DNA"/>
</dbReference>
<proteinExistence type="predicted"/>
<dbReference type="GO" id="GO:0003755">
    <property type="term" value="F:peptidyl-prolyl cis-trans isomerase activity"/>
    <property type="evidence" value="ECO:0007669"/>
    <property type="project" value="InterPro"/>
</dbReference>
<feature type="non-terminal residue" evidence="4">
    <location>
        <position position="82"/>
    </location>
</feature>
<dbReference type="InterPro" id="IPR002130">
    <property type="entry name" value="Cyclophilin-type_PPIase_dom"/>
</dbReference>
<organism evidence="4 5">
    <name type="scientific">Polarella glacialis</name>
    <name type="common">Dinoflagellate</name>
    <dbReference type="NCBI Taxonomy" id="89957"/>
    <lineage>
        <taxon>Eukaryota</taxon>
        <taxon>Sar</taxon>
        <taxon>Alveolata</taxon>
        <taxon>Dinophyceae</taxon>
        <taxon>Suessiales</taxon>
        <taxon>Suessiaceae</taxon>
        <taxon>Polarella</taxon>
    </lineage>
</organism>
<dbReference type="SUPFAM" id="SSF50891">
    <property type="entry name" value="Cyclophilin-like"/>
    <property type="match status" value="1"/>
</dbReference>
<dbReference type="PANTHER" id="PTHR45625">
    <property type="entry name" value="PEPTIDYL-PROLYL CIS-TRANS ISOMERASE-RELATED"/>
    <property type="match status" value="1"/>
</dbReference>
<dbReference type="PANTHER" id="PTHR45625:SF6">
    <property type="entry name" value="SPLICEOSOME-ASSOCIATED PROTEIN CWC27 HOMOLOG"/>
    <property type="match status" value="1"/>
</dbReference>
<accession>A0A813FD89</accession>
<evidence type="ECO:0000256" key="1">
    <source>
        <dbReference type="ARBA" id="ARBA00004123"/>
    </source>
</evidence>
<gene>
    <name evidence="4" type="ORF">PGLA1383_LOCUS29399</name>
</gene>
<reference evidence="4" key="1">
    <citation type="submission" date="2021-02" db="EMBL/GenBank/DDBJ databases">
        <authorList>
            <person name="Dougan E. K."/>
            <person name="Rhodes N."/>
            <person name="Thang M."/>
            <person name="Chan C."/>
        </authorList>
    </citation>
    <scope>NUCLEOTIDE SEQUENCE</scope>
</reference>
<dbReference type="Pfam" id="PF00160">
    <property type="entry name" value="Pro_isomerase"/>
    <property type="match status" value="1"/>
</dbReference>
<comment type="caution">
    <text evidence="4">The sequence shown here is derived from an EMBL/GenBank/DDBJ whole genome shotgun (WGS) entry which is preliminary data.</text>
</comment>
<evidence type="ECO:0000313" key="4">
    <source>
        <dbReference type="EMBL" id="CAE8611571.1"/>
    </source>
</evidence>
<dbReference type="InterPro" id="IPR044666">
    <property type="entry name" value="Cyclophilin_A-like"/>
</dbReference>
<name>A0A813FD89_POLGL</name>
<dbReference type="Proteomes" id="UP000654075">
    <property type="component" value="Unassembled WGS sequence"/>
</dbReference>
<dbReference type="InterPro" id="IPR029000">
    <property type="entry name" value="Cyclophilin-like_dom_sf"/>
</dbReference>
<dbReference type="AlphaFoldDB" id="A0A813FD89"/>
<evidence type="ECO:0000259" key="3">
    <source>
        <dbReference type="PROSITE" id="PS50072"/>
    </source>
</evidence>
<dbReference type="GO" id="GO:0071013">
    <property type="term" value="C:catalytic step 2 spliceosome"/>
    <property type="evidence" value="ECO:0007669"/>
    <property type="project" value="TreeGrafter"/>
</dbReference>
<dbReference type="Gene3D" id="2.40.100.10">
    <property type="entry name" value="Cyclophilin-like"/>
    <property type="match status" value="1"/>
</dbReference>